<evidence type="ECO:0000313" key="2">
    <source>
        <dbReference type="EMBL" id="GHH46840.1"/>
    </source>
</evidence>
<gene>
    <name evidence="2" type="ORF">GCM10009090_02530</name>
</gene>
<evidence type="ECO:0000313" key="3">
    <source>
        <dbReference type="Proteomes" id="UP000623958"/>
    </source>
</evidence>
<name>A0A919F5H2_9XANT</name>
<keyword evidence="3" id="KW-1185">Reference proteome</keyword>
<dbReference type="Proteomes" id="UP000623958">
    <property type="component" value="Unassembled WGS sequence"/>
</dbReference>
<evidence type="ECO:0008006" key="4">
    <source>
        <dbReference type="Google" id="ProtNLM"/>
    </source>
</evidence>
<feature type="region of interest" description="Disordered" evidence="1">
    <location>
        <begin position="1"/>
        <end position="34"/>
    </location>
</feature>
<protein>
    <recommendedName>
        <fullName evidence="4">1,4-alpha-glucan branching enzyme</fullName>
    </recommendedName>
</protein>
<reference evidence="2" key="2">
    <citation type="submission" date="2020-09" db="EMBL/GenBank/DDBJ databases">
        <authorList>
            <person name="Sun Q."/>
            <person name="Ohkuma M."/>
        </authorList>
    </citation>
    <scope>NUCLEOTIDE SEQUENCE</scope>
    <source>
        <strain evidence="2">JCM 13306</strain>
    </source>
</reference>
<proteinExistence type="predicted"/>
<dbReference type="AlphaFoldDB" id="A0A919F5H2"/>
<reference evidence="2" key="1">
    <citation type="journal article" date="2014" name="Int. J. Syst. Evol. Microbiol.">
        <title>Complete genome sequence of Corynebacterium casei LMG S-19264T (=DSM 44701T), isolated from a smear-ripened cheese.</title>
        <authorList>
            <consortium name="US DOE Joint Genome Institute (JGI-PGF)"/>
            <person name="Walter F."/>
            <person name="Albersmeier A."/>
            <person name="Kalinowski J."/>
            <person name="Ruckert C."/>
        </authorList>
    </citation>
    <scope>NUCLEOTIDE SEQUENCE</scope>
    <source>
        <strain evidence="2">JCM 13306</strain>
    </source>
</reference>
<evidence type="ECO:0000256" key="1">
    <source>
        <dbReference type="SAM" id="MobiDB-lite"/>
    </source>
</evidence>
<dbReference type="RefSeq" id="WP_140721066.1">
    <property type="nucleotide sequence ID" value="NZ_BNBA01000001.1"/>
</dbReference>
<dbReference type="EMBL" id="BNBA01000001">
    <property type="protein sequence ID" value="GHH46840.1"/>
    <property type="molecule type" value="Genomic_DNA"/>
</dbReference>
<organism evidence="2 3">
    <name type="scientific">Xanthomonas boreopolis</name>
    <dbReference type="NCBI Taxonomy" id="86183"/>
    <lineage>
        <taxon>Bacteria</taxon>
        <taxon>Pseudomonadati</taxon>
        <taxon>Pseudomonadota</taxon>
        <taxon>Gammaproteobacteria</taxon>
        <taxon>Lysobacterales</taxon>
        <taxon>Lysobacteraceae</taxon>
        <taxon>Xanthomonas</taxon>
    </lineage>
</organism>
<feature type="compositionally biased region" description="Basic and acidic residues" evidence="1">
    <location>
        <begin position="10"/>
        <end position="23"/>
    </location>
</feature>
<comment type="caution">
    <text evidence="2">The sequence shown here is derived from an EMBL/GenBank/DDBJ whole genome shotgun (WGS) entry which is preliminary data.</text>
</comment>
<sequence>MSKHSSKQTTNHDEIRRWAEKRGGRPASVRGTADRGEHAGLLRIMFRDDEDLEEIEWDEFFEKFDEEGLAFLYQEKTADGGESRFFKLVERD</sequence>
<accession>A0A919F5H2</accession>